<evidence type="ECO:0008006" key="3">
    <source>
        <dbReference type="Google" id="ProtNLM"/>
    </source>
</evidence>
<dbReference type="Gene3D" id="1.25.10.10">
    <property type="entry name" value="Leucine-rich Repeat Variant"/>
    <property type="match status" value="1"/>
</dbReference>
<dbReference type="OrthoDB" id="7056888at2"/>
<dbReference type="InterPro" id="IPR016024">
    <property type="entry name" value="ARM-type_fold"/>
</dbReference>
<dbReference type="Proteomes" id="UP000195667">
    <property type="component" value="Unassembled WGS sequence"/>
</dbReference>
<name>A0A1R4HDL3_9GAMM</name>
<dbReference type="InterPro" id="IPR011989">
    <property type="entry name" value="ARM-like"/>
</dbReference>
<organism evidence="1 2">
    <name type="scientific">Crenothrix polyspora</name>
    <dbReference type="NCBI Taxonomy" id="360316"/>
    <lineage>
        <taxon>Bacteria</taxon>
        <taxon>Pseudomonadati</taxon>
        <taxon>Pseudomonadota</taxon>
        <taxon>Gammaproteobacteria</taxon>
        <taxon>Methylococcales</taxon>
        <taxon>Crenotrichaceae</taxon>
        <taxon>Crenothrix</taxon>
    </lineage>
</organism>
<keyword evidence="2" id="KW-1185">Reference proteome</keyword>
<dbReference type="RefSeq" id="WP_087144256.1">
    <property type="nucleotide sequence ID" value="NZ_FUKI01000130.1"/>
</dbReference>
<evidence type="ECO:0000313" key="2">
    <source>
        <dbReference type="Proteomes" id="UP000195667"/>
    </source>
</evidence>
<reference evidence="2" key="1">
    <citation type="submission" date="2017-02" db="EMBL/GenBank/DDBJ databases">
        <authorList>
            <person name="Daims H."/>
        </authorList>
    </citation>
    <scope>NUCLEOTIDE SEQUENCE [LARGE SCALE GENOMIC DNA]</scope>
</reference>
<dbReference type="EMBL" id="FUKI01000130">
    <property type="protein sequence ID" value="SJM94335.1"/>
    <property type="molecule type" value="Genomic_DNA"/>
</dbReference>
<accession>A0A1R4HDL3</accession>
<proteinExistence type="predicted"/>
<gene>
    <name evidence="1" type="ORF">CRENPOLYSF1_530025</name>
</gene>
<protein>
    <recommendedName>
        <fullName evidence="3">HEAT repeat domain-containing protein</fullName>
    </recommendedName>
</protein>
<sequence>MINSKIFPGVIVVSLLVAALVFSVKQWRQPVLPVKDDSTANTVIKPLSTGEQPVPEEFIELTSQLANDTGNQNFASVPTQTLWENLLAGFHTGKNTQIGLENALIARLRKEPSNSIYNELLAQFRPGILDATAQQVLVSLLGEVANYNAADALMRLVTGGLVHDPDVKLSTFHAISKFSPESWHEHANTELAPVFEAAWQTQDPEYLAAIANVMASIGTASTLDIFIQTLTENTDAERSDIVKQAMTNLVNPALIPKLAALLKTSSENVSLASGDALANMGDINAALEIFIWAKQADASRVDFVKEWSETAMNTTPEFVDYLTENLTKQPFAAPENKQALLGVLNDVTNGVE</sequence>
<evidence type="ECO:0000313" key="1">
    <source>
        <dbReference type="EMBL" id="SJM94335.1"/>
    </source>
</evidence>
<dbReference type="AlphaFoldDB" id="A0A1R4HDL3"/>
<dbReference type="SUPFAM" id="SSF48371">
    <property type="entry name" value="ARM repeat"/>
    <property type="match status" value="1"/>
</dbReference>